<evidence type="ECO:0000313" key="5">
    <source>
        <dbReference type="Proteomes" id="UP000094067"/>
    </source>
</evidence>
<dbReference type="Proteomes" id="UP000094067">
    <property type="component" value="Unassembled WGS sequence"/>
</dbReference>
<dbReference type="UniPathway" id="UPA00124"/>
<comment type="pathway">
    <text evidence="2">Carbohydrate biosynthesis; dTDP-L-rhamnose biosynthesis.</text>
</comment>
<name>A0A1E3AFY8_9FIRM</name>
<comment type="similarity">
    <text evidence="1 2">Belongs to the dTDP-4-dehydrorhamnose reductase family.</text>
</comment>
<dbReference type="Pfam" id="PF04321">
    <property type="entry name" value="RmlD_sub_bind"/>
    <property type="match status" value="1"/>
</dbReference>
<dbReference type="EMBL" id="MCGH01000002">
    <property type="protein sequence ID" value="ODM07569.1"/>
    <property type="molecule type" value="Genomic_DNA"/>
</dbReference>
<dbReference type="InterPro" id="IPR005913">
    <property type="entry name" value="dTDP_dehydrorham_reduct"/>
</dbReference>
<dbReference type="Gene3D" id="3.40.50.720">
    <property type="entry name" value="NAD(P)-binding Rossmann-like Domain"/>
    <property type="match status" value="1"/>
</dbReference>
<dbReference type="InterPro" id="IPR036291">
    <property type="entry name" value="NAD(P)-bd_dom_sf"/>
</dbReference>
<keyword evidence="2" id="KW-0560">Oxidoreductase</keyword>
<comment type="function">
    <text evidence="2">Catalyzes the reduction of dTDP-6-deoxy-L-lyxo-4-hexulose to yield dTDP-L-rhamnose.</text>
</comment>
<dbReference type="PANTHER" id="PTHR10491">
    <property type="entry name" value="DTDP-4-DEHYDRORHAMNOSE REDUCTASE"/>
    <property type="match status" value="1"/>
</dbReference>
<evidence type="ECO:0000313" key="4">
    <source>
        <dbReference type="EMBL" id="ODM07569.1"/>
    </source>
</evidence>
<evidence type="ECO:0000256" key="2">
    <source>
        <dbReference type="RuleBase" id="RU364082"/>
    </source>
</evidence>
<evidence type="ECO:0000256" key="1">
    <source>
        <dbReference type="ARBA" id="ARBA00010944"/>
    </source>
</evidence>
<dbReference type="SUPFAM" id="SSF51735">
    <property type="entry name" value="NAD(P)-binding Rossmann-fold domains"/>
    <property type="match status" value="1"/>
</dbReference>
<organism evidence="4 5">
    <name type="scientific">Eisenbergiella tayi</name>
    <dbReference type="NCBI Taxonomy" id="1432052"/>
    <lineage>
        <taxon>Bacteria</taxon>
        <taxon>Bacillati</taxon>
        <taxon>Bacillota</taxon>
        <taxon>Clostridia</taxon>
        <taxon>Lachnospirales</taxon>
        <taxon>Lachnospiraceae</taxon>
        <taxon>Eisenbergiella</taxon>
    </lineage>
</organism>
<dbReference type="RefSeq" id="WP_069153186.1">
    <property type="nucleotide sequence ID" value="NZ_MCGH01000002.1"/>
</dbReference>
<dbReference type="GO" id="GO:0019305">
    <property type="term" value="P:dTDP-rhamnose biosynthetic process"/>
    <property type="evidence" value="ECO:0007669"/>
    <property type="project" value="UniProtKB-UniPathway"/>
</dbReference>
<keyword evidence="2" id="KW-0521">NADP</keyword>
<feature type="domain" description="RmlD-like substrate binding" evidence="3">
    <location>
        <begin position="83"/>
        <end position="233"/>
    </location>
</feature>
<protein>
    <recommendedName>
        <fullName evidence="2">dTDP-4-dehydrorhamnose reductase</fullName>
        <ecNumber evidence="2">1.1.1.133</ecNumber>
    </recommendedName>
</protein>
<dbReference type="InterPro" id="IPR029903">
    <property type="entry name" value="RmlD-like-bd"/>
</dbReference>
<accession>A0A1E3AFY8</accession>
<dbReference type="AlphaFoldDB" id="A0A1E3AFY8"/>
<proteinExistence type="inferred from homology"/>
<comment type="caution">
    <text evidence="4">The sequence shown here is derived from an EMBL/GenBank/DDBJ whole genome shotgun (WGS) entry which is preliminary data.</text>
</comment>
<sequence>MGNILVLGASGFVGAAIKKRLERENTVYGTYFHSKAAYETEARMEFLDFRDPLAPAILLQKTEPEWIISSLRGEFADQLAFHRQLAKEMKKLPNSRLCYISTANVFDKDGERPHYEEDEPEAESEYGRFKTECESMLMQELGERCMILRLPMVWGRDCPRIRSLYAGAAGEGRVQVWTKLYINIATDEQIAGYVSHIVNTGAAGIFHVGTDDCIIHHELVRRIGERLHLQNISAAMEDEEKEEYMVLFSHREDIPDELKLTVEQVIESIC</sequence>
<gene>
    <name evidence="4" type="ORF">BEI61_03459</name>
</gene>
<reference evidence="4 5" key="1">
    <citation type="submission" date="2016-07" db="EMBL/GenBank/DDBJ databases">
        <title>Characterization of isolates of Eisenbergiella tayi derived from blood cultures, using whole genome sequencing.</title>
        <authorList>
            <person name="Burdz T."/>
            <person name="Wiebe D."/>
            <person name="Huynh C."/>
            <person name="Bernard K."/>
        </authorList>
    </citation>
    <scope>NUCLEOTIDE SEQUENCE [LARGE SCALE GENOMIC DNA]</scope>
    <source>
        <strain evidence="4 5">NML 110608</strain>
    </source>
</reference>
<dbReference type="EC" id="1.1.1.133" evidence="2"/>
<dbReference type="PANTHER" id="PTHR10491:SF4">
    <property type="entry name" value="METHIONINE ADENOSYLTRANSFERASE 2 SUBUNIT BETA"/>
    <property type="match status" value="1"/>
</dbReference>
<dbReference type="GO" id="GO:0008831">
    <property type="term" value="F:dTDP-4-dehydrorhamnose reductase activity"/>
    <property type="evidence" value="ECO:0007669"/>
    <property type="project" value="UniProtKB-EC"/>
</dbReference>
<evidence type="ECO:0000259" key="3">
    <source>
        <dbReference type="Pfam" id="PF04321"/>
    </source>
</evidence>